<proteinExistence type="predicted"/>
<feature type="non-terminal residue" evidence="2">
    <location>
        <position position="185"/>
    </location>
</feature>
<reference evidence="2" key="1">
    <citation type="journal article" date="2014" name="Front. Microbiol.">
        <title>High frequency of phylogenetically diverse reductive dehalogenase-homologous genes in deep subseafloor sedimentary metagenomes.</title>
        <authorList>
            <person name="Kawai M."/>
            <person name="Futagami T."/>
            <person name="Toyoda A."/>
            <person name="Takaki Y."/>
            <person name="Nishi S."/>
            <person name="Hori S."/>
            <person name="Arai W."/>
            <person name="Tsubouchi T."/>
            <person name="Morono Y."/>
            <person name="Uchiyama I."/>
            <person name="Ito T."/>
            <person name="Fujiyama A."/>
            <person name="Inagaki F."/>
            <person name="Takami H."/>
        </authorList>
    </citation>
    <scope>NUCLEOTIDE SEQUENCE</scope>
    <source>
        <strain evidence="2">Expedition CK06-06</strain>
    </source>
</reference>
<dbReference type="EMBL" id="BARU01008993">
    <property type="protein sequence ID" value="GAH46588.1"/>
    <property type="molecule type" value="Genomic_DNA"/>
</dbReference>
<evidence type="ECO:0000259" key="1">
    <source>
        <dbReference type="SMART" id="SM00532"/>
    </source>
</evidence>
<dbReference type="Pfam" id="PF01653">
    <property type="entry name" value="DNA_ligase_aden"/>
    <property type="match status" value="1"/>
</dbReference>
<dbReference type="SUPFAM" id="SSF56091">
    <property type="entry name" value="DNA ligase/mRNA capping enzyme, catalytic domain"/>
    <property type="match status" value="1"/>
</dbReference>
<dbReference type="GO" id="GO:0003911">
    <property type="term" value="F:DNA ligase (NAD+) activity"/>
    <property type="evidence" value="ECO:0007669"/>
    <property type="project" value="InterPro"/>
</dbReference>
<name>X1HMS5_9ZZZZ</name>
<sequence length="185" mass="21275">MLNVGDEITQNLRTINSIPLKLITKDKKLIDIEVRGEVFMSRTVFDRLNREREKNGKPLFANPRNAAAGSIKNMDPRVVAKRKLDIFVHTAVELHHFKSHYSAIETLKDIGFKVTPVLEVAKDINEVLEVCKTWQSKRDALLYDIDGMVVKINNFEQHRKLGETIKSPRWAFSYKFPAEQAVTKV</sequence>
<dbReference type="InterPro" id="IPR013839">
    <property type="entry name" value="DNAligase_adenylation"/>
</dbReference>
<dbReference type="Gene3D" id="3.30.470.30">
    <property type="entry name" value="DNA ligase/mRNA capping enzyme"/>
    <property type="match status" value="1"/>
</dbReference>
<comment type="caution">
    <text evidence="2">The sequence shown here is derived from an EMBL/GenBank/DDBJ whole genome shotgun (WGS) entry which is preliminary data.</text>
</comment>
<dbReference type="AlphaFoldDB" id="X1HMS5"/>
<protein>
    <recommendedName>
        <fullName evidence="1">NAD-dependent DNA ligase N-terminal domain-containing protein</fullName>
    </recommendedName>
</protein>
<accession>X1HMS5</accession>
<gene>
    <name evidence="2" type="ORF">S03H2_17432</name>
</gene>
<organism evidence="2">
    <name type="scientific">marine sediment metagenome</name>
    <dbReference type="NCBI Taxonomy" id="412755"/>
    <lineage>
        <taxon>unclassified sequences</taxon>
        <taxon>metagenomes</taxon>
        <taxon>ecological metagenomes</taxon>
    </lineage>
</organism>
<feature type="domain" description="NAD-dependent DNA ligase N-terminal" evidence="1">
    <location>
        <begin position="2"/>
        <end position="185"/>
    </location>
</feature>
<dbReference type="InterPro" id="IPR013840">
    <property type="entry name" value="DNAligase_N"/>
</dbReference>
<evidence type="ECO:0000313" key="2">
    <source>
        <dbReference type="EMBL" id="GAH46588.1"/>
    </source>
</evidence>
<dbReference type="SMART" id="SM00532">
    <property type="entry name" value="LIGANc"/>
    <property type="match status" value="1"/>
</dbReference>